<gene>
    <name evidence="1" type="ORF">QRX88_08550</name>
</gene>
<dbReference type="RefSeq" id="WP_285905909.1">
    <property type="nucleotide sequence ID" value="NZ_JASUBC010000002.1"/>
</dbReference>
<dbReference type="Proteomes" id="UP001241571">
    <property type="component" value="Unassembled WGS sequence"/>
</dbReference>
<comment type="caution">
    <text evidence="1">The sequence shown here is derived from an EMBL/GenBank/DDBJ whole genome shotgun (WGS) entry which is preliminary data.</text>
</comment>
<protein>
    <submittedName>
        <fullName evidence="1">Uncharacterized protein</fullName>
    </submittedName>
</protein>
<evidence type="ECO:0000313" key="2">
    <source>
        <dbReference type="Proteomes" id="UP001241571"/>
    </source>
</evidence>
<dbReference type="AlphaFoldDB" id="A0ABD4ZT09"/>
<accession>A0ABD4ZT09</accession>
<proteinExistence type="predicted"/>
<dbReference type="EMBL" id="JASUBT010000005">
    <property type="protein sequence ID" value="MDL4935761.1"/>
    <property type="molecule type" value="Genomic_DNA"/>
</dbReference>
<sequence length="119" mass="13102">MAVLQLKVGDKALVTGIDSGSHCFDVDAVVTVTHLDAVDQYFPYKVADTEGHYDWMTPAQLTPLNETVEPKLDLHTVNHIHSYYSFIIQEAAKSDKSHEAINIALLSYIEGLKDGLSNG</sequence>
<evidence type="ECO:0000313" key="1">
    <source>
        <dbReference type="EMBL" id="MDL4935761.1"/>
    </source>
</evidence>
<name>A0ABD4ZT09_ENTGA</name>
<organism evidence="1 2">
    <name type="scientific">Enterococcus gallinarum</name>
    <dbReference type="NCBI Taxonomy" id="1353"/>
    <lineage>
        <taxon>Bacteria</taxon>
        <taxon>Bacillati</taxon>
        <taxon>Bacillota</taxon>
        <taxon>Bacilli</taxon>
        <taxon>Lactobacillales</taxon>
        <taxon>Enterococcaceae</taxon>
        <taxon>Enterococcus</taxon>
    </lineage>
</organism>
<reference evidence="1 2" key="1">
    <citation type="submission" date="2023-06" db="EMBL/GenBank/DDBJ databases">
        <title>Acute promotion of culturable opportunistic pathogens and persistent increase of antibiotic resistance following antibiotic exposure in mouse gut microbiota.</title>
        <authorList>
            <person name="Li L."/>
            <person name="Wang B."/>
            <person name="Sun Y."/>
            <person name="Wang M."/>
            <person name="Xu H."/>
        </authorList>
    </citation>
    <scope>NUCLEOTIDE SEQUENCE [LARGE SCALE GENOMIC DNA]</scope>
    <source>
        <strain evidence="1 2">CRI2_2</strain>
    </source>
</reference>